<dbReference type="OrthoDB" id="64736at2759"/>
<feature type="region of interest" description="Disordered" evidence="1">
    <location>
        <begin position="124"/>
        <end position="145"/>
    </location>
</feature>
<evidence type="ECO:0000256" key="1">
    <source>
        <dbReference type="SAM" id="MobiDB-lite"/>
    </source>
</evidence>
<feature type="compositionally biased region" description="Basic and acidic residues" evidence="1">
    <location>
        <begin position="129"/>
        <end position="145"/>
    </location>
</feature>
<keyword evidence="4" id="KW-1185">Reference proteome</keyword>
<comment type="caution">
    <text evidence="3">The sequence shown here is derived from an EMBL/GenBank/DDBJ whole genome shotgun (WGS) entry which is preliminary data.</text>
</comment>
<reference evidence="3" key="1">
    <citation type="submission" date="2022-11" db="EMBL/GenBank/DDBJ databases">
        <authorList>
            <person name="Petersen C."/>
        </authorList>
    </citation>
    <scope>NUCLEOTIDE SEQUENCE</scope>
    <source>
        <strain evidence="3">IBT 21917</strain>
    </source>
</reference>
<evidence type="ECO:0000313" key="3">
    <source>
        <dbReference type="EMBL" id="KAJ5161830.1"/>
    </source>
</evidence>
<feature type="domain" description="Alpha-N-acetylglucosaminidase tim-barrel" evidence="2">
    <location>
        <begin position="1"/>
        <end position="64"/>
    </location>
</feature>
<dbReference type="Pfam" id="PF05089">
    <property type="entry name" value="NAGLU"/>
    <property type="match status" value="1"/>
</dbReference>
<evidence type="ECO:0000259" key="2">
    <source>
        <dbReference type="Pfam" id="PF05089"/>
    </source>
</evidence>
<dbReference type="Proteomes" id="UP001146351">
    <property type="component" value="Unassembled WGS sequence"/>
</dbReference>
<sequence>MTPVLPSLTGFIPSVISRVFPNASVIRGAQWSESPLQYTNDKFLQPFGEHLAQLQKSFISSAMRAMSAISTQQTPARVTNIATSSHFAAKTSHNEPWKLMNHFQSFNGSTDAIYFQRVGPISIGHKKERQPERSDVGYTDTNKKQ</sequence>
<reference evidence="3" key="2">
    <citation type="journal article" date="2023" name="IMA Fungus">
        <title>Comparative genomic study of the Penicillium genus elucidates a diverse pangenome and 15 lateral gene transfer events.</title>
        <authorList>
            <person name="Petersen C."/>
            <person name="Sorensen T."/>
            <person name="Nielsen M.R."/>
            <person name="Sondergaard T.E."/>
            <person name="Sorensen J.L."/>
            <person name="Fitzpatrick D.A."/>
            <person name="Frisvad J.C."/>
            <person name="Nielsen K.L."/>
        </authorList>
    </citation>
    <scope>NUCLEOTIDE SEQUENCE</scope>
    <source>
        <strain evidence="3">IBT 21917</strain>
    </source>
</reference>
<name>A0A9W9I4R1_9EURO</name>
<organism evidence="3 4">
    <name type="scientific">Penicillium capsulatum</name>
    <dbReference type="NCBI Taxonomy" id="69766"/>
    <lineage>
        <taxon>Eukaryota</taxon>
        <taxon>Fungi</taxon>
        <taxon>Dikarya</taxon>
        <taxon>Ascomycota</taxon>
        <taxon>Pezizomycotina</taxon>
        <taxon>Eurotiomycetes</taxon>
        <taxon>Eurotiomycetidae</taxon>
        <taxon>Eurotiales</taxon>
        <taxon>Aspergillaceae</taxon>
        <taxon>Penicillium</taxon>
    </lineage>
</organism>
<protein>
    <recommendedName>
        <fullName evidence="2">Alpha-N-acetylglucosaminidase tim-barrel domain-containing protein</fullName>
    </recommendedName>
</protein>
<dbReference type="AlphaFoldDB" id="A0A9W9I4R1"/>
<dbReference type="InterPro" id="IPR024733">
    <property type="entry name" value="NAGLU_tim-barrel"/>
</dbReference>
<accession>A0A9W9I4R1</accession>
<proteinExistence type="predicted"/>
<gene>
    <name evidence="3" type="ORF">N7492_007222</name>
</gene>
<evidence type="ECO:0000313" key="4">
    <source>
        <dbReference type="Proteomes" id="UP001146351"/>
    </source>
</evidence>
<dbReference type="Gene3D" id="3.20.20.80">
    <property type="entry name" value="Glycosidases"/>
    <property type="match status" value="1"/>
</dbReference>
<dbReference type="EMBL" id="JAPQKO010000005">
    <property type="protein sequence ID" value="KAJ5161830.1"/>
    <property type="molecule type" value="Genomic_DNA"/>
</dbReference>